<dbReference type="Pfam" id="PF22437">
    <property type="entry name" value="DBF4_BRCT"/>
    <property type="match status" value="1"/>
</dbReference>
<dbReference type="CDD" id="cd00027">
    <property type="entry name" value="BRCT"/>
    <property type="match status" value="1"/>
</dbReference>
<evidence type="ECO:0000256" key="5">
    <source>
        <dbReference type="SAM" id="MobiDB-lite"/>
    </source>
</evidence>
<dbReference type="GO" id="GO:0031431">
    <property type="term" value="C:Dbf4-dependent protein kinase complex"/>
    <property type="evidence" value="ECO:0007669"/>
    <property type="project" value="TreeGrafter"/>
</dbReference>
<dbReference type="InterPro" id="IPR006572">
    <property type="entry name" value="Znf_DBF"/>
</dbReference>
<dbReference type="SUPFAM" id="SSF52113">
    <property type="entry name" value="BRCT domain"/>
    <property type="match status" value="1"/>
</dbReference>
<dbReference type="InterPro" id="IPR013939">
    <property type="entry name" value="Regulatory_Dfp1/Him1"/>
</dbReference>
<feature type="region of interest" description="Disordered" evidence="5">
    <location>
        <begin position="25"/>
        <end position="49"/>
    </location>
</feature>
<dbReference type="SMART" id="SM00586">
    <property type="entry name" value="ZnF_DBF"/>
    <property type="match status" value="1"/>
</dbReference>
<organism evidence="7 8">
    <name type="scientific">Cadophora malorum</name>
    <dbReference type="NCBI Taxonomy" id="108018"/>
    <lineage>
        <taxon>Eukaryota</taxon>
        <taxon>Fungi</taxon>
        <taxon>Dikarya</taxon>
        <taxon>Ascomycota</taxon>
        <taxon>Pezizomycotina</taxon>
        <taxon>Leotiomycetes</taxon>
        <taxon>Helotiales</taxon>
        <taxon>Ploettnerulaceae</taxon>
        <taxon>Cadophora</taxon>
    </lineage>
</organism>
<dbReference type="OrthoDB" id="21380at2759"/>
<gene>
    <name evidence="7" type="ORF">IFR04_007117</name>
</gene>
<dbReference type="InterPro" id="IPR055116">
    <property type="entry name" value="DBF4_BRCT"/>
</dbReference>
<name>A0A8H7W777_9HELO</name>
<keyword evidence="8" id="KW-1185">Reference proteome</keyword>
<sequence length="676" mass="75813">MSSKRVPLTSNPNAVNSPYRAVAAAASKQKRSYATIQREEAYGQPPPAKKQMLENYQTIRTPPRQQINQNSVEGRVFTRKSNASQQSAFERKLVAVREKPQQTVTKADKTAEENLDTIRQWQKHYRKIFPTFVFYFESISEEVRIKYTKQVVALGAREEKFFSNAVTHVVTTRSIPPAQQSNSTETPVTSSTNDSQNSQPQTINPSLLDRSSESANTNSDLGGRGKFTFEAPINRRLAPHGQDGDIRRQQGRNADVLYRARELGMKIWALEKLQRMMNAMFDAETGQANHGHNTRSNSVSTTLPRTAREADLSQLLRNERINGPSDRDPTVATKEITLFKGPFIYIHDIDEKQRPIMVREYAKVAHKEDGDWPQFRSVANGKCPFVEEVDYSQREADKEKEAIRLQRQQEKEMAMIPRTRAAAAVQAAKMQPPKITGKRTLSEMDSASNRNVTVSTKQTNPFAPSNSSFSQKTEQEASSRGNQNAFVSRAGAGRLFGGEPVASGLQPSNITSAIRSNAISSTAAQPGAKAGTSKEVHGLQRKVLEKNSGGPGSHGLTSSHRMTDIFSAAREEMAARPSRLRAQDKLHLIEEDVDPSEAEETARKIEATRKAKAVQQRKLEKRDPKPGYCENCQDKFEDFDEHILSRKHRKFAEKPENWKELDALLSKLVRPLRDGL</sequence>
<dbReference type="EMBL" id="JAFJYH010000099">
    <property type="protein sequence ID" value="KAG4419710.1"/>
    <property type="molecule type" value="Genomic_DNA"/>
</dbReference>
<keyword evidence="3" id="KW-0862">Zinc</keyword>
<feature type="compositionally biased region" description="Polar residues" evidence="5">
    <location>
        <begin position="173"/>
        <end position="205"/>
    </location>
</feature>
<comment type="caution">
    <text evidence="7">The sequence shown here is derived from an EMBL/GenBank/DDBJ whole genome shotgun (WGS) entry which is preliminary data.</text>
</comment>
<dbReference type="AlphaFoldDB" id="A0A8H7W777"/>
<dbReference type="PANTHER" id="PTHR15375">
    <property type="entry name" value="ACTIVATOR OF S-PHASE KINASE-RELATED"/>
    <property type="match status" value="1"/>
</dbReference>
<evidence type="ECO:0000259" key="6">
    <source>
        <dbReference type="PROSITE" id="PS51265"/>
    </source>
</evidence>
<dbReference type="GO" id="GO:0003676">
    <property type="term" value="F:nucleic acid binding"/>
    <property type="evidence" value="ECO:0007669"/>
    <property type="project" value="InterPro"/>
</dbReference>
<accession>A0A8H7W777</accession>
<feature type="compositionally biased region" description="Polar residues" evidence="5">
    <location>
        <begin position="443"/>
        <end position="482"/>
    </location>
</feature>
<dbReference type="InterPro" id="IPR036420">
    <property type="entry name" value="BRCT_dom_sf"/>
</dbReference>
<feature type="domain" description="DBF4-type" evidence="6">
    <location>
        <begin position="622"/>
        <end position="671"/>
    </location>
</feature>
<dbReference type="PROSITE" id="PS51265">
    <property type="entry name" value="ZF_DBF4"/>
    <property type="match status" value="1"/>
</dbReference>
<dbReference type="Pfam" id="PF07535">
    <property type="entry name" value="zf-DBF"/>
    <property type="match status" value="1"/>
</dbReference>
<feature type="region of interest" description="Disordered" evidence="5">
    <location>
        <begin position="173"/>
        <end position="248"/>
    </location>
</feature>
<evidence type="ECO:0000256" key="4">
    <source>
        <dbReference type="PROSITE-ProRule" id="PRU00600"/>
    </source>
</evidence>
<dbReference type="GO" id="GO:0010571">
    <property type="term" value="P:positive regulation of nuclear cell cycle DNA replication"/>
    <property type="evidence" value="ECO:0007669"/>
    <property type="project" value="TreeGrafter"/>
</dbReference>
<dbReference type="GO" id="GO:1901987">
    <property type="term" value="P:regulation of cell cycle phase transition"/>
    <property type="evidence" value="ECO:0007669"/>
    <property type="project" value="TreeGrafter"/>
</dbReference>
<reference evidence="7" key="1">
    <citation type="submission" date="2021-02" db="EMBL/GenBank/DDBJ databases">
        <title>Genome sequence Cadophora malorum strain M34.</title>
        <authorList>
            <person name="Stefanovic E."/>
            <person name="Vu D."/>
            <person name="Scully C."/>
            <person name="Dijksterhuis J."/>
            <person name="Roader J."/>
            <person name="Houbraken J."/>
        </authorList>
    </citation>
    <scope>NUCLEOTIDE SEQUENCE</scope>
    <source>
        <strain evidence="7">M34</strain>
    </source>
</reference>
<dbReference type="GO" id="GO:0043539">
    <property type="term" value="F:protein serine/threonine kinase activator activity"/>
    <property type="evidence" value="ECO:0007669"/>
    <property type="project" value="TreeGrafter"/>
</dbReference>
<proteinExistence type="predicted"/>
<dbReference type="Pfam" id="PF08630">
    <property type="entry name" value="Dfp1_Him1_M"/>
    <property type="match status" value="1"/>
</dbReference>
<feature type="region of interest" description="Disordered" evidence="5">
    <location>
        <begin position="424"/>
        <end position="482"/>
    </location>
</feature>
<dbReference type="Proteomes" id="UP000664132">
    <property type="component" value="Unassembled WGS sequence"/>
</dbReference>
<dbReference type="FunFam" id="6.10.250.3410:FF:000001">
    <property type="entry name" value="Protein DBF4 homolog A"/>
    <property type="match status" value="1"/>
</dbReference>
<evidence type="ECO:0000313" key="8">
    <source>
        <dbReference type="Proteomes" id="UP000664132"/>
    </source>
</evidence>
<dbReference type="PANTHER" id="PTHR15375:SF26">
    <property type="entry name" value="PROTEIN CHIFFON"/>
    <property type="match status" value="1"/>
</dbReference>
<dbReference type="Gene3D" id="6.10.250.3410">
    <property type="entry name" value="DBF zinc finger"/>
    <property type="match status" value="1"/>
</dbReference>
<dbReference type="InterPro" id="IPR051590">
    <property type="entry name" value="Replication_Regulatory_Kinase"/>
</dbReference>
<keyword evidence="1" id="KW-0479">Metal-binding</keyword>
<dbReference type="Gene3D" id="3.40.50.10190">
    <property type="entry name" value="BRCT domain"/>
    <property type="match status" value="2"/>
</dbReference>
<feature type="region of interest" description="Disordered" evidence="5">
    <location>
        <begin position="607"/>
        <end position="627"/>
    </location>
</feature>
<protein>
    <recommendedName>
        <fullName evidence="6">DBF4-type domain-containing protein</fullName>
    </recommendedName>
</protein>
<dbReference type="GO" id="GO:0008270">
    <property type="term" value="F:zinc ion binding"/>
    <property type="evidence" value="ECO:0007669"/>
    <property type="project" value="UniProtKB-KW"/>
</dbReference>
<keyword evidence="2 4" id="KW-0863">Zinc-finger</keyword>
<evidence type="ECO:0000256" key="2">
    <source>
        <dbReference type="ARBA" id="ARBA00022771"/>
    </source>
</evidence>
<dbReference type="InterPro" id="IPR038545">
    <property type="entry name" value="Znf_DBF_sf"/>
</dbReference>
<evidence type="ECO:0000256" key="1">
    <source>
        <dbReference type="ARBA" id="ARBA00022723"/>
    </source>
</evidence>
<evidence type="ECO:0000313" key="7">
    <source>
        <dbReference type="EMBL" id="KAG4419710.1"/>
    </source>
</evidence>
<evidence type="ECO:0000256" key="3">
    <source>
        <dbReference type="ARBA" id="ARBA00022833"/>
    </source>
</evidence>